<dbReference type="PANTHER" id="PTHR44688">
    <property type="entry name" value="DNA-BINDING TRANSCRIPTIONAL ACTIVATOR DEVR_DOSR"/>
    <property type="match status" value="1"/>
</dbReference>
<geneLocation type="plasmid" evidence="5 6">
    <name>unnamed1</name>
</geneLocation>
<keyword evidence="3" id="KW-0804">Transcription</keyword>
<sequence>MALRQQYSDWVTTSAKAVEELGTPGFPQALSTAIRSVVPYEFTVIFAYHKDNEPIDLYDDFSASKRKVMVDDYQEGPYLLDPFYLHSQAPTTTRLVRLRDLAPDRFYQAEYFRNYYVQTGLAEEIGFIVDIGDEVSVVISAMRETRVFSAKEFRDLEVLMPFVAAATRQHWRGLIGQFSDSGETPGERLPQLIEHAFQSVGRNLLTAREAEIVEFVLKGHSSEATARALGISSGTVRIHRRNIYAKLHIGSQGELFSRFISALADATA</sequence>
<dbReference type="SMART" id="SM00421">
    <property type="entry name" value="HTH_LUXR"/>
    <property type="match status" value="1"/>
</dbReference>
<gene>
    <name evidence="5" type="ORF">FPZ52_12720</name>
</gene>
<dbReference type="SUPFAM" id="SSF46894">
    <property type="entry name" value="C-terminal effector domain of the bipartite response regulators"/>
    <property type="match status" value="1"/>
</dbReference>
<dbReference type="RefSeq" id="WP_146365977.1">
    <property type="nucleotide sequence ID" value="NZ_CP042262.1"/>
</dbReference>
<name>A0A5B8I9I2_9RHOB</name>
<dbReference type="Pfam" id="PF00196">
    <property type="entry name" value="GerE"/>
    <property type="match status" value="1"/>
</dbReference>
<keyword evidence="2" id="KW-0238">DNA-binding</keyword>
<evidence type="ECO:0000256" key="3">
    <source>
        <dbReference type="ARBA" id="ARBA00023163"/>
    </source>
</evidence>
<accession>A0A5B8I9I2</accession>
<dbReference type="KEGG" id="lit:FPZ52_12720"/>
<keyword evidence="1" id="KW-0805">Transcription regulation</keyword>
<evidence type="ECO:0000313" key="5">
    <source>
        <dbReference type="EMBL" id="QDY70559.1"/>
    </source>
</evidence>
<evidence type="ECO:0000313" key="6">
    <source>
        <dbReference type="Proteomes" id="UP000318483"/>
    </source>
</evidence>
<dbReference type="AlphaFoldDB" id="A0A5B8I9I2"/>
<proteinExistence type="predicted"/>
<dbReference type="Proteomes" id="UP000318483">
    <property type="component" value="Plasmid unnamed1"/>
</dbReference>
<keyword evidence="5" id="KW-0614">Plasmid</keyword>
<dbReference type="InterPro" id="IPR036388">
    <property type="entry name" value="WH-like_DNA-bd_sf"/>
</dbReference>
<organism evidence="5 6">
    <name type="scientific">Qingshengfaniella alkalisoli</name>
    <dbReference type="NCBI Taxonomy" id="2599296"/>
    <lineage>
        <taxon>Bacteria</taxon>
        <taxon>Pseudomonadati</taxon>
        <taxon>Pseudomonadota</taxon>
        <taxon>Alphaproteobacteria</taxon>
        <taxon>Rhodobacterales</taxon>
        <taxon>Paracoccaceae</taxon>
        <taxon>Qingshengfaniella</taxon>
    </lineage>
</organism>
<dbReference type="OrthoDB" id="343383at2"/>
<evidence type="ECO:0000256" key="2">
    <source>
        <dbReference type="ARBA" id="ARBA00023125"/>
    </source>
</evidence>
<evidence type="ECO:0000259" key="4">
    <source>
        <dbReference type="PROSITE" id="PS50043"/>
    </source>
</evidence>
<protein>
    <submittedName>
        <fullName evidence="5">Helix-turn-helix transcriptional regulator</fullName>
    </submittedName>
</protein>
<dbReference type="GO" id="GO:0003677">
    <property type="term" value="F:DNA binding"/>
    <property type="evidence" value="ECO:0007669"/>
    <property type="project" value="UniProtKB-KW"/>
</dbReference>
<dbReference type="EMBL" id="CP042262">
    <property type="protein sequence ID" value="QDY70559.1"/>
    <property type="molecule type" value="Genomic_DNA"/>
</dbReference>
<dbReference type="PANTHER" id="PTHR44688:SF16">
    <property type="entry name" value="DNA-BINDING TRANSCRIPTIONAL ACTIVATOR DEVR_DOSR"/>
    <property type="match status" value="1"/>
</dbReference>
<dbReference type="Gene3D" id="1.10.10.10">
    <property type="entry name" value="Winged helix-like DNA-binding domain superfamily/Winged helix DNA-binding domain"/>
    <property type="match status" value="1"/>
</dbReference>
<dbReference type="GO" id="GO:0006355">
    <property type="term" value="P:regulation of DNA-templated transcription"/>
    <property type="evidence" value="ECO:0007669"/>
    <property type="project" value="InterPro"/>
</dbReference>
<reference evidence="5 6" key="1">
    <citation type="submission" date="2019-07" db="EMBL/GenBank/DDBJ databases">
        <title>Litoreibacter alkalisoli sp. nov., isolated from saline-alkaline soil.</title>
        <authorList>
            <person name="Wang S."/>
            <person name="Xu L."/>
            <person name="Xing Y.-T."/>
            <person name="Sun J.-Q."/>
        </authorList>
    </citation>
    <scope>NUCLEOTIDE SEQUENCE [LARGE SCALE GENOMIC DNA]</scope>
    <source>
        <strain evidence="5 6">LN3S51</strain>
        <plasmid evidence="5 6">unnamed1</plasmid>
    </source>
</reference>
<dbReference type="PROSITE" id="PS50043">
    <property type="entry name" value="HTH_LUXR_2"/>
    <property type="match status" value="1"/>
</dbReference>
<keyword evidence="6" id="KW-1185">Reference proteome</keyword>
<dbReference type="InterPro" id="IPR000792">
    <property type="entry name" value="Tscrpt_reg_LuxR_C"/>
</dbReference>
<dbReference type="CDD" id="cd06170">
    <property type="entry name" value="LuxR_C_like"/>
    <property type="match status" value="1"/>
</dbReference>
<dbReference type="InterPro" id="IPR016032">
    <property type="entry name" value="Sig_transdc_resp-reg_C-effctor"/>
</dbReference>
<evidence type="ECO:0000256" key="1">
    <source>
        <dbReference type="ARBA" id="ARBA00023015"/>
    </source>
</evidence>
<feature type="domain" description="HTH luxR-type" evidence="4">
    <location>
        <begin position="198"/>
        <end position="263"/>
    </location>
</feature>
<dbReference type="PRINTS" id="PR00038">
    <property type="entry name" value="HTHLUXR"/>
</dbReference>